<protein>
    <submittedName>
        <fullName evidence="2">LAMI_0A00232g1_1</fullName>
    </submittedName>
</protein>
<sequence>MPSNTAAWLTAEKATPLEVKPAEYTLPGANEILVKNHAVALNLVDWARQTMGNELFAWVKYPCILGSDVAGEVVEVGPGVNNFELGDKVLGLATALYSNRAAEAAFQTYTVLHTNLASTIPSKVSYEDAAVIPLAVATAACGLYQKDYLGLLYPEASRRSATGETILIWGGASSVGTNAIQLAVASGYEVFSTSSPKNWDYLKKLGASQVFDYHSRTVVEDISKAFIGRKSVGALAIGQNTAGPCSEIVAKVGGKKFVASANAPPAELPEGVSSKFILLSELRSSGVEEAVFGNFIPAGLKNGSFVPSPPSRVIGNSLAAIQNGLEELKKGTSAEKLVIVI</sequence>
<accession>A0A1G4IL14</accession>
<dbReference type="InterPro" id="IPR047122">
    <property type="entry name" value="Trans-enoyl_RdTase-like"/>
</dbReference>
<dbReference type="PANTHER" id="PTHR45348">
    <property type="entry name" value="HYPOTHETICAL OXIDOREDUCTASE (EUROFUNG)"/>
    <property type="match status" value="1"/>
</dbReference>
<dbReference type="InterPro" id="IPR036291">
    <property type="entry name" value="NAD(P)-bd_dom_sf"/>
</dbReference>
<dbReference type="Proteomes" id="UP000191024">
    <property type="component" value="Chromosome A"/>
</dbReference>
<reference evidence="2 3" key="1">
    <citation type="submission" date="2016-03" db="EMBL/GenBank/DDBJ databases">
        <authorList>
            <person name="Devillers H."/>
        </authorList>
    </citation>
    <scope>NUCLEOTIDE SEQUENCE [LARGE SCALE GENOMIC DNA]</scope>
    <source>
        <strain evidence="2">CBS 11717</strain>
    </source>
</reference>
<dbReference type="AlphaFoldDB" id="A0A1G4IL14"/>
<dbReference type="SMART" id="SM00829">
    <property type="entry name" value="PKS_ER"/>
    <property type="match status" value="1"/>
</dbReference>
<dbReference type="InterPro" id="IPR020843">
    <property type="entry name" value="ER"/>
</dbReference>
<dbReference type="SUPFAM" id="SSF50129">
    <property type="entry name" value="GroES-like"/>
    <property type="match status" value="1"/>
</dbReference>
<dbReference type="InterPro" id="IPR011032">
    <property type="entry name" value="GroES-like_sf"/>
</dbReference>
<evidence type="ECO:0000259" key="1">
    <source>
        <dbReference type="SMART" id="SM00829"/>
    </source>
</evidence>
<name>A0A1G4IL14_9SACH</name>
<dbReference type="EMBL" id="LT598462">
    <property type="protein sequence ID" value="SCU77237.1"/>
    <property type="molecule type" value="Genomic_DNA"/>
</dbReference>
<dbReference type="CDD" id="cd08249">
    <property type="entry name" value="enoyl_reductase_like"/>
    <property type="match status" value="1"/>
</dbReference>
<keyword evidence="3" id="KW-1185">Reference proteome</keyword>
<dbReference type="PANTHER" id="PTHR45348:SF2">
    <property type="entry name" value="ZINC-TYPE ALCOHOL DEHYDROGENASE-LIKE PROTEIN C2E1P3.01"/>
    <property type="match status" value="1"/>
</dbReference>
<dbReference type="SUPFAM" id="SSF51735">
    <property type="entry name" value="NAD(P)-binding Rossmann-fold domains"/>
    <property type="match status" value="1"/>
</dbReference>
<dbReference type="Pfam" id="PF08240">
    <property type="entry name" value="ADH_N"/>
    <property type="match status" value="1"/>
</dbReference>
<evidence type="ECO:0000313" key="3">
    <source>
        <dbReference type="Proteomes" id="UP000191024"/>
    </source>
</evidence>
<dbReference type="GO" id="GO:0016651">
    <property type="term" value="F:oxidoreductase activity, acting on NAD(P)H"/>
    <property type="evidence" value="ECO:0007669"/>
    <property type="project" value="InterPro"/>
</dbReference>
<dbReference type="OrthoDB" id="48317at2759"/>
<proteinExistence type="predicted"/>
<dbReference type="InterPro" id="IPR013154">
    <property type="entry name" value="ADH-like_N"/>
</dbReference>
<feature type="domain" description="Enoyl reductase (ER)" evidence="1">
    <location>
        <begin position="14"/>
        <end position="339"/>
    </location>
</feature>
<organism evidence="2 3">
    <name type="scientific">Lachancea mirantina</name>
    <dbReference type="NCBI Taxonomy" id="1230905"/>
    <lineage>
        <taxon>Eukaryota</taxon>
        <taxon>Fungi</taxon>
        <taxon>Dikarya</taxon>
        <taxon>Ascomycota</taxon>
        <taxon>Saccharomycotina</taxon>
        <taxon>Saccharomycetes</taxon>
        <taxon>Saccharomycetales</taxon>
        <taxon>Saccharomycetaceae</taxon>
        <taxon>Lachancea</taxon>
    </lineage>
</organism>
<gene>
    <name evidence="2" type="ORF">LAMI_0A00232G</name>
</gene>
<dbReference type="Gene3D" id="3.90.180.10">
    <property type="entry name" value="Medium-chain alcohol dehydrogenases, catalytic domain"/>
    <property type="match status" value="1"/>
</dbReference>
<evidence type="ECO:0000313" key="2">
    <source>
        <dbReference type="EMBL" id="SCU77237.1"/>
    </source>
</evidence>
<dbReference type="Gene3D" id="3.40.50.720">
    <property type="entry name" value="NAD(P)-binding Rossmann-like Domain"/>
    <property type="match status" value="1"/>
</dbReference>